<sequence>IFRKITKSHIRVFLSLKPCRQTLATPFQRQPLWLLPKVGAC</sequence>
<evidence type="ECO:0000313" key="1">
    <source>
        <dbReference type="EMBL" id="PON71282.1"/>
    </source>
</evidence>
<comment type="caution">
    <text evidence="1">The sequence shown here is derived from an EMBL/GenBank/DDBJ whole genome shotgun (WGS) entry which is preliminary data.</text>
</comment>
<keyword evidence="2" id="KW-1185">Reference proteome</keyword>
<evidence type="ECO:0000313" key="2">
    <source>
        <dbReference type="Proteomes" id="UP000237105"/>
    </source>
</evidence>
<dbReference type="EMBL" id="JXTB01000045">
    <property type="protein sequence ID" value="PON71282.1"/>
    <property type="molecule type" value="Genomic_DNA"/>
</dbReference>
<gene>
    <name evidence="1" type="ORF">PanWU01x14_074220</name>
</gene>
<accession>A0A2P5DDB9</accession>
<feature type="non-terminal residue" evidence="1">
    <location>
        <position position="1"/>
    </location>
</feature>
<organism evidence="1 2">
    <name type="scientific">Parasponia andersonii</name>
    <name type="common">Sponia andersonii</name>
    <dbReference type="NCBI Taxonomy" id="3476"/>
    <lineage>
        <taxon>Eukaryota</taxon>
        <taxon>Viridiplantae</taxon>
        <taxon>Streptophyta</taxon>
        <taxon>Embryophyta</taxon>
        <taxon>Tracheophyta</taxon>
        <taxon>Spermatophyta</taxon>
        <taxon>Magnoliopsida</taxon>
        <taxon>eudicotyledons</taxon>
        <taxon>Gunneridae</taxon>
        <taxon>Pentapetalae</taxon>
        <taxon>rosids</taxon>
        <taxon>fabids</taxon>
        <taxon>Rosales</taxon>
        <taxon>Cannabaceae</taxon>
        <taxon>Parasponia</taxon>
    </lineage>
</organism>
<name>A0A2P5DDB9_PARAD</name>
<reference evidence="2" key="1">
    <citation type="submission" date="2016-06" db="EMBL/GenBank/DDBJ databases">
        <title>Parallel loss of symbiosis genes in relatives of nitrogen-fixing non-legume Parasponia.</title>
        <authorList>
            <person name="Van Velzen R."/>
            <person name="Holmer R."/>
            <person name="Bu F."/>
            <person name="Rutten L."/>
            <person name="Van Zeijl A."/>
            <person name="Liu W."/>
            <person name="Santuari L."/>
            <person name="Cao Q."/>
            <person name="Sharma T."/>
            <person name="Shen D."/>
            <person name="Roswanjaya Y."/>
            <person name="Wardhani T."/>
            <person name="Kalhor M.S."/>
            <person name="Jansen J."/>
            <person name="Van den Hoogen J."/>
            <person name="Gungor B."/>
            <person name="Hartog M."/>
            <person name="Hontelez J."/>
            <person name="Verver J."/>
            <person name="Yang W.-C."/>
            <person name="Schijlen E."/>
            <person name="Repin R."/>
            <person name="Schilthuizen M."/>
            <person name="Schranz E."/>
            <person name="Heidstra R."/>
            <person name="Miyata K."/>
            <person name="Fedorova E."/>
            <person name="Kohlen W."/>
            <person name="Bisseling T."/>
            <person name="Smit S."/>
            <person name="Geurts R."/>
        </authorList>
    </citation>
    <scope>NUCLEOTIDE SEQUENCE [LARGE SCALE GENOMIC DNA]</scope>
    <source>
        <strain evidence="2">cv. WU1-14</strain>
    </source>
</reference>
<protein>
    <submittedName>
        <fullName evidence="1">Uncharacterized protein</fullName>
    </submittedName>
</protein>
<dbReference type="AlphaFoldDB" id="A0A2P5DDB9"/>
<proteinExistence type="predicted"/>
<dbReference type="Proteomes" id="UP000237105">
    <property type="component" value="Unassembled WGS sequence"/>
</dbReference>